<feature type="domain" description="Rubisco LSMT substrate-binding" evidence="4">
    <location>
        <begin position="85"/>
        <end position="144"/>
    </location>
</feature>
<dbReference type="InterPro" id="IPR015353">
    <property type="entry name" value="Rubisco_LSMT_subst-bd"/>
</dbReference>
<organism evidence="5 6">
    <name type="scientific">Trifolium medium</name>
    <dbReference type="NCBI Taxonomy" id="97028"/>
    <lineage>
        <taxon>Eukaryota</taxon>
        <taxon>Viridiplantae</taxon>
        <taxon>Streptophyta</taxon>
        <taxon>Embryophyta</taxon>
        <taxon>Tracheophyta</taxon>
        <taxon>Spermatophyta</taxon>
        <taxon>Magnoliopsida</taxon>
        <taxon>eudicotyledons</taxon>
        <taxon>Gunneridae</taxon>
        <taxon>Pentapetalae</taxon>
        <taxon>rosids</taxon>
        <taxon>fabids</taxon>
        <taxon>Fabales</taxon>
        <taxon>Fabaceae</taxon>
        <taxon>Papilionoideae</taxon>
        <taxon>50 kb inversion clade</taxon>
        <taxon>NPAAA clade</taxon>
        <taxon>Hologalegina</taxon>
        <taxon>IRL clade</taxon>
        <taxon>Trifolieae</taxon>
        <taxon>Trifolium</taxon>
    </lineage>
</organism>
<dbReference type="GO" id="GO:0009570">
    <property type="term" value="C:chloroplast stroma"/>
    <property type="evidence" value="ECO:0007669"/>
    <property type="project" value="TreeGrafter"/>
</dbReference>
<name>A0A392MVB7_9FABA</name>
<dbReference type="PANTHER" id="PTHR13271:SF9">
    <property type="entry name" value="RUBISCO METHYLTRANSFERASE FAMILY PROTEIN"/>
    <property type="match status" value="1"/>
</dbReference>
<keyword evidence="2 5" id="KW-0808">Transferase</keyword>
<dbReference type="GO" id="GO:0032259">
    <property type="term" value="P:methylation"/>
    <property type="evidence" value="ECO:0007669"/>
    <property type="project" value="UniProtKB-KW"/>
</dbReference>
<reference evidence="5 6" key="1">
    <citation type="journal article" date="2018" name="Front. Plant Sci.">
        <title>Red Clover (Trifolium pratense) and Zigzag Clover (T. medium) - A Picture of Genomic Similarities and Differences.</title>
        <authorList>
            <person name="Dluhosova J."/>
            <person name="Istvanek J."/>
            <person name="Nedelnik J."/>
            <person name="Repkova J."/>
        </authorList>
    </citation>
    <scope>NUCLEOTIDE SEQUENCE [LARGE SCALE GENOMIC DNA]</scope>
    <source>
        <strain evidence="6">cv. 10/8</strain>
        <tissue evidence="5">Leaf</tissue>
    </source>
</reference>
<evidence type="ECO:0000313" key="5">
    <source>
        <dbReference type="EMBL" id="MCH91243.1"/>
    </source>
</evidence>
<evidence type="ECO:0000256" key="2">
    <source>
        <dbReference type="ARBA" id="ARBA00022679"/>
    </source>
</evidence>
<dbReference type="AlphaFoldDB" id="A0A392MVB7"/>
<protein>
    <submittedName>
        <fullName evidence="5">Histone-lysine N-methyltransferase SETD3</fullName>
    </submittedName>
</protein>
<comment type="caution">
    <text evidence="5">The sequence shown here is derived from an EMBL/GenBank/DDBJ whole genome shotgun (WGS) entry which is preliminary data.</text>
</comment>
<dbReference type="SUPFAM" id="SSF81822">
    <property type="entry name" value="RuBisCo LSMT C-terminal, substrate-binding domain"/>
    <property type="match status" value="1"/>
</dbReference>
<keyword evidence="3" id="KW-0949">S-adenosyl-L-methionine</keyword>
<proteinExistence type="predicted"/>
<sequence>NVSLARRFALVPLGPPLLAYCSNCKAMLSAVDGAVELVVDRPYKAGDPIVVWCGPQPNTKLLTNYGFVDEDNSNDRLIVEVALSTEDPQYQDKRMVAQRNGKLSIQTFYVYTGKEREAVSDMIPYMRLGYVTDPSEMQSVISSQGPVCP</sequence>
<accession>A0A392MVB7</accession>
<dbReference type="SUPFAM" id="SSF82199">
    <property type="entry name" value="SET domain"/>
    <property type="match status" value="1"/>
</dbReference>
<dbReference type="GO" id="GO:0016279">
    <property type="term" value="F:protein-lysine N-methyltransferase activity"/>
    <property type="evidence" value="ECO:0007669"/>
    <property type="project" value="TreeGrafter"/>
</dbReference>
<dbReference type="EMBL" id="LXQA010020010">
    <property type="protein sequence ID" value="MCH91243.1"/>
    <property type="molecule type" value="Genomic_DNA"/>
</dbReference>
<gene>
    <name evidence="5" type="ORF">A2U01_0012169</name>
</gene>
<dbReference type="InterPro" id="IPR046341">
    <property type="entry name" value="SET_dom_sf"/>
</dbReference>
<evidence type="ECO:0000259" key="4">
    <source>
        <dbReference type="Pfam" id="PF09273"/>
    </source>
</evidence>
<feature type="non-terminal residue" evidence="5">
    <location>
        <position position="149"/>
    </location>
</feature>
<dbReference type="InterPro" id="IPR036464">
    <property type="entry name" value="Rubisco_LSMT_subst-bd_sf"/>
</dbReference>
<keyword evidence="1 5" id="KW-0489">Methyltransferase</keyword>
<evidence type="ECO:0000313" key="6">
    <source>
        <dbReference type="Proteomes" id="UP000265520"/>
    </source>
</evidence>
<feature type="non-terminal residue" evidence="5">
    <location>
        <position position="1"/>
    </location>
</feature>
<evidence type="ECO:0000256" key="1">
    <source>
        <dbReference type="ARBA" id="ARBA00022603"/>
    </source>
</evidence>
<dbReference type="Pfam" id="PF09273">
    <property type="entry name" value="Rubis-subs-bind"/>
    <property type="match status" value="1"/>
</dbReference>
<dbReference type="Gene3D" id="3.90.1410.10">
    <property type="entry name" value="set domain protein methyltransferase, domain 1"/>
    <property type="match status" value="1"/>
</dbReference>
<keyword evidence="6" id="KW-1185">Reference proteome</keyword>
<dbReference type="PANTHER" id="PTHR13271">
    <property type="entry name" value="UNCHARACTERIZED PUTATIVE METHYLTRANSFERASE"/>
    <property type="match status" value="1"/>
</dbReference>
<dbReference type="Proteomes" id="UP000265520">
    <property type="component" value="Unassembled WGS sequence"/>
</dbReference>
<dbReference type="Gene3D" id="3.90.1420.10">
    <property type="entry name" value="Rubisco LSMT, substrate-binding domain"/>
    <property type="match status" value="1"/>
</dbReference>
<dbReference type="InterPro" id="IPR050600">
    <property type="entry name" value="SETD3_SETD6_MTase"/>
</dbReference>
<evidence type="ECO:0000256" key="3">
    <source>
        <dbReference type="ARBA" id="ARBA00022691"/>
    </source>
</evidence>